<dbReference type="Pfam" id="PF06580">
    <property type="entry name" value="His_kinase"/>
    <property type="match status" value="1"/>
</dbReference>
<dbReference type="InterPro" id="IPR010559">
    <property type="entry name" value="Sig_transdc_His_kin_internal"/>
</dbReference>
<dbReference type="RefSeq" id="WP_111600401.1">
    <property type="nucleotide sequence ID" value="NZ_QLLL01000014.1"/>
</dbReference>
<dbReference type="AlphaFoldDB" id="A0A327Q1H6"/>
<feature type="transmembrane region" description="Helical" evidence="1">
    <location>
        <begin position="105"/>
        <end position="127"/>
    </location>
</feature>
<dbReference type="OrthoDB" id="9809908at2"/>
<feature type="transmembrane region" description="Helical" evidence="1">
    <location>
        <begin position="12"/>
        <end position="29"/>
    </location>
</feature>
<sequence>MTRKTTTTIHVLYWVLMLYQVQLTQQFTISPTTGWMAISHFLTSMALFYGLYLWVWPLFKKKAWTWLVVLLFVNTIAAFSFEYYLSIGMSLAVGFALPYTNYDPYIVHYYFKDYTPIIASALIYAYLQILQLNKQLKEQETAQKNAELAYLTYQFNPHLLLNMLNCLYNRSNKVSAKLGEHIEHVSELMQYAIRIPRNNRVLLSDEIQYLRSYTEVFRLRFEPHFYVAFDMHGDPLQYEIAPLLLLPIFENAFKHGDFSNPLQPIKIALHLRGNQLHLRGENFISPSPANGLSGGGLVNLKKRLQLIYPRRFKLRVQQTAQHYSIHLFIDLQNDIQWHPPLSVASL</sequence>
<gene>
    <name evidence="3" type="ORF">LX64_05028</name>
</gene>
<dbReference type="PANTHER" id="PTHR34220:SF7">
    <property type="entry name" value="SENSOR HISTIDINE KINASE YPDA"/>
    <property type="match status" value="1"/>
</dbReference>
<evidence type="ECO:0000313" key="4">
    <source>
        <dbReference type="Proteomes" id="UP000249547"/>
    </source>
</evidence>
<dbReference type="GO" id="GO:0000155">
    <property type="term" value="F:phosphorelay sensor kinase activity"/>
    <property type="evidence" value="ECO:0007669"/>
    <property type="project" value="InterPro"/>
</dbReference>
<feature type="transmembrane region" description="Helical" evidence="1">
    <location>
        <begin position="35"/>
        <end position="56"/>
    </location>
</feature>
<feature type="domain" description="Signal transduction histidine kinase internal region" evidence="2">
    <location>
        <begin position="146"/>
        <end position="223"/>
    </location>
</feature>
<organism evidence="3 4">
    <name type="scientific">Chitinophaga skermanii</name>
    <dbReference type="NCBI Taxonomy" id="331697"/>
    <lineage>
        <taxon>Bacteria</taxon>
        <taxon>Pseudomonadati</taxon>
        <taxon>Bacteroidota</taxon>
        <taxon>Chitinophagia</taxon>
        <taxon>Chitinophagales</taxon>
        <taxon>Chitinophagaceae</taxon>
        <taxon>Chitinophaga</taxon>
    </lineage>
</organism>
<evidence type="ECO:0000259" key="2">
    <source>
        <dbReference type="Pfam" id="PF06580"/>
    </source>
</evidence>
<dbReference type="GO" id="GO:0016020">
    <property type="term" value="C:membrane"/>
    <property type="evidence" value="ECO:0007669"/>
    <property type="project" value="InterPro"/>
</dbReference>
<proteinExistence type="predicted"/>
<keyword evidence="1" id="KW-0472">Membrane</keyword>
<dbReference type="PANTHER" id="PTHR34220">
    <property type="entry name" value="SENSOR HISTIDINE KINASE YPDA"/>
    <property type="match status" value="1"/>
</dbReference>
<feature type="transmembrane region" description="Helical" evidence="1">
    <location>
        <begin position="63"/>
        <end position="85"/>
    </location>
</feature>
<evidence type="ECO:0000256" key="1">
    <source>
        <dbReference type="SAM" id="Phobius"/>
    </source>
</evidence>
<keyword evidence="1" id="KW-1133">Transmembrane helix</keyword>
<keyword evidence="3" id="KW-0418">Kinase</keyword>
<keyword evidence="4" id="KW-1185">Reference proteome</keyword>
<keyword evidence="3" id="KW-0808">Transferase</keyword>
<name>A0A327Q1H6_9BACT</name>
<reference evidence="3 4" key="1">
    <citation type="submission" date="2018-06" db="EMBL/GenBank/DDBJ databases">
        <title>Genomic Encyclopedia of Archaeal and Bacterial Type Strains, Phase II (KMG-II): from individual species to whole genera.</title>
        <authorList>
            <person name="Goeker M."/>
        </authorList>
    </citation>
    <scope>NUCLEOTIDE SEQUENCE [LARGE SCALE GENOMIC DNA]</scope>
    <source>
        <strain evidence="3 4">DSM 23857</strain>
    </source>
</reference>
<comment type="caution">
    <text evidence="3">The sequence shown here is derived from an EMBL/GenBank/DDBJ whole genome shotgun (WGS) entry which is preliminary data.</text>
</comment>
<keyword evidence="1" id="KW-0812">Transmembrane</keyword>
<protein>
    <submittedName>
        <fullName evidence="3">Histidine kinase</fullName>
    </submittedName>
</protein>
<dbReference type="InterPro" id="IPR050640">
    <property type="entry name" value="Bact_2-comp_sensor_kinase"/>
</dbReference>
<dbReference type="EMBL" id="QLLL01000014">
    <property type="protein sequence ID" value="RAI97724.1"/>
    <property type="molecule type" value="Genomic_DNA"/>
</dbReference>
<evidence type="ECO:0000313" key="3">
    <source>
        <dbReference type="EMBL" id="RAI97724.1"/>
    </source>
</evidence>
<accession>A0A327Q1H6</accession>
<dbReference type="Proteomes" id="UP000249547">
    <property type="component" value="Unassembled WGS sequence"/>
</dbReference>